<dbReference type="InterPro" id="IPR012337">
    <property type="entry name" value="RNaseH-like_sf"/>
</dbReference>
<keyword evidence="1" id="KW-0645">Protease</keyword>
<protein>
    <recommendedName>
        <fullName evidence="6">Integrase catalytic domain-containing protein</fullName>
    </recommendedName>
</protein>
<feature type="compositionally biased region" description="Acidic residues" evidence="5">
    <location>
        <begin position="991"/>
        <end position="1016"/>
    </location>
</feature>
<dbReference type="Proteomes" id="UP000486351">
    <property type="component" value="Unassembled WGS sequence"/>
</dbReference>
<dbReference type="GO" id="GO:0046872">
    <property type="term" value="F:metal ion binding"/>
    <property type="evidence" value="ECO:0007669"/>
    <property type="project" value="UniProtKB-KW"/>
</dbReference>
<evidence type="ECO:0000313" key="7">
    <source>
        <dbReference type="EMBL" id="KAE9283948.1"/>
    </source>
</evidence>
<dbReference type="Gene3D" id="3.30.420.10">
    <property type="entry name" value="Ribonuclease H-like superfamily/Ribonuclease H"/>
    <property type="match status" value="1"/>
</dbReference>
<evidence type="ECO:0000259" key="6">
    <source>
        <dbReference type="PROSITE" id="PS50994"/>
    </source>
</evidence>
<feature type="region of interest" description="Disordered" evidence="5">
    <location>
        <begin position="859"/>
        <end position="888"/>
    </location>
</feature>
<dbReference type="InterPro" id="IPR036397">
    <property type="entry name" value="RNaseH_sf"/>
</dbReference>
<keyword evidence="4" id="KW-0378">Hydrolase</keyword>
<dbReference type="Pfam" id="PF22936">
    <property type="entry name" value="Pol_BBD"/>
    <property type="match status" value="1"/>
</dbReference>
<dbReference type="GO" id="GO:0004190">
    <property type="term" value="F:aspartic-type endopeptidase activity"/>
    <property type="evidence" value="ECO:0007669"/>
    <property type="project" value="UniProtKB-KW"/>
</dbReference>
<dbReference type="PANTHER" id="PTHR42648">
    <property type="entry name" value="TRANSPOSASE, PUTATIVE-RELATED"/>
    <property type="match status" value="1"/>
</dbReference>
<keyword evidence="2" id="KW-0479">Metal-binding</keyword>
<dbReference type="SUPFAM" id="SSF53098">
    <property type="entry name" value="Ribonuclease H-like"/>
    <property type="match status" value="1"/>
</dbReference>
<evidence type="ECO:0000256" key="5">
    <source>
        <dbReference type="SAM" id="MobiDB-lite"/>
    </source>
</evidence>
<dbReference type="InterPro" id="IPR054722">
    <property type="entry name" value="PolX-like_BBD"/>
</dbReference>
<proteinExistence type="predicted"/>
<evidence type="ECO:0000256" key="4">
    <source>
        <dbReference type="ARBA" id="ARBA00022801"/>
    </source>
</evidence>
<dbReference type="GO" id="GO:0003676">
    <property type="term" value="F:nucleic acid binding"/>
    <property type="evidence" value="ECO:0007669"/>
    <property type="project" value="InterPro"/>
</dbReference>
<dbReference type="InterPro" id="IPR001584">
    <property type="entry name" value="Integrase_cat-core"/>
</dbReference>
<feature type="compositionally biased region" description="Basic and acidic residues" evidence="5">
    <location>
        <begin position="1038"/>
        <end position="1057"/>
    </location>
</feature>
<sequence length="1369" mass="152129">MAAPLKYTNEGVPKNWDGRDWQQYKWAMELVFKKKELADVVYGVTKRDQLTTDEGKTKFDGMQVTIMQLIGMSVPAEKLHQVRHKTTGTDMWRALCEIYECTENKTTIAHRTRYLRNELEAASLTPGGDVNEHLSKMFNLRTELTSLKYTVEDIDMVEMLLDSLPSQHEFESLKSGIRYNSGVGGTSPERVRELIRIADSRQKLCRSKGGGNQRAGHKSGGNGGNSGGNKAKSEKADNRQHEKTSGSKKKQKKCFVCESTEHLKADCPVKVKPLGGADEQKRKPRGLMTIHRHNQAATRPEPAEEVAGVVAGIGETPEMPIEILDAGVEEDDRGEGHEGHDGFAEVVQSDVGGSWWYFDTASNSHLTGNRDDYCAFTEDTTESQSVHGVTPALASRIAGVGTIALVTEVDGEQVEFQLNDVFYVPGAAAGLLSPGLAMEQRFEFDYDRVTKIFRLEYEGRTVAVATPQDATWGFQVNPSSDGPRVGPPNRLLANFTAAEGVASLRLWHERLGHICPQYLKTMADKDLVTGMLLTQRNAQEDCEACHIGKQKKTPLRKKLDRGLKAPNQVVYADLLIPSKENGTRFEAVLVIMDGLSRFVTVHMLTSKSSVAVNKHIKEYILWAERQAGRNSADASGVKHKIRQVLMTHSVRQVLTDKGGEFVNLQMQEWYKTQGIEHVLVGPKSSQLNLCERTHQSLVEMTKATMRDAGFPRSLWPEALRNAVYLKNRVYNKGTQGIPFEMMFGVKPDIHHIRKFGALAYVHIPVSPSRRKHHDNAKIGFVLGYAEDVIWCKVYFPEDRTAKFVADLQVTEDVMYRDRHEVAVEESDLDSLHFEQAGVEDSTDQQSDNSAMTETLCLEGGESGAEDDEPHEMTGSEQRSEATQMMTADPSVEGVTAAIPSEVGTAAAAATQPDVNDHVLLQEVNLKQEADAASPSKLSRSQRSAVTAVAMHYDEGQSEQIFSQDLPMRRESAMDEENESVVGKCGSAAGSDESEVDESIDGDSDADNVASDEDGADVDVTLVSVCGSLNNDDDGLLADDEHDHDGSKPIERPAERLDASALLPPRRTGKRTHRSETPSGELRAEQSANKQQPKRTRTGLREANERRRPNYLNDYVANVVQSTARILDKNGRPIKASNVRIPGNHRGAMRSKFRDFLREAELEEMAALRAKGVIEEIPEEAVPKDAKPINTRRVYALKSDHEGYVIRFKARIVAFGNHQRPGIDFVETFAPVARMSSFRLMVALAAALHLQLYGGDINTAYLNALLKIRQYLRSIDGFPCEIDGHMYVVVKALYGLRQSGREWNSELNGWLLENGYQRSLTEPCLYYKLDGESIMLVLVYVDDILVATDDEAKKCELFEALDKAYGIKDQ</sequence>
<dbReference type="Pfam" id="PF07727">
    <property type="entry name" value="RVT_2"/>
    <property type="match status" value="1"/>
</dbReference>
<dbReference type="GO" id="GO:0006508">
    <property type="term" value="P:proteolysis"/>
    <property type="evidence" value="ECO:0007669"/>
    <property type="project" value="UniProtKB-KW"/>
</dbReference>
<feature type="compositionally biased region" description="Basic and acidic residues" evidence="5">
    <location>
        <begin position="870"/>
        <end position="879"/>
    </location>
</feature>
<evidence type="ECO:0000313" key="8">
    <source>
        <dbReference type="Proteomes" id="UP000486351"/>
    </source>
</evidence>
<dbReference type="InterPro" id="IPR043502">
    <property type="entry name" value="DNA/RNA_pol_sf"/>
</dbReference>
<evidence type="ECO:0000256" key="1">
    <source>
        <dbReference type="ARBA" id="ARBA00022670"/>
    </source>
</evidence>
<dbReference type="PANTHER" id="PTHR42648:SF28">
    <property type="entry name" value="TRANSPOSON-ENCODED PROTEIN WITH RIBONUCLEASE H-LIKE AND RETROVIRUS ZINC FINGER-LIKE DOMAINS"/>
    <property type="match status" value="1"/>
</dbReference>
<feature type="compositionally biased region" description="Gly residues" evidence="5">
    <location>
        <begin position="208"/>
        <end position="227"/>
    </location>
</feature>
<evidence type="ECO:0000256" key="2">
    <source>
        <dbReference type="ARBA" id="ARBA00022723"/>
    </source>
</evidence>
<dbReference type="SUPFAM" id="SSF56672">
    <property type="entry name" value="DNA/RNA polymerases"/>
    <property type="match status" value="1"/>
</dbReference>
<name>A0A6G0QF80_9STRA</name>
<feature type="compositionally biased region" description="Basic and acidic residues" evidence="5">
    <location>
        <begin position="231"/>
        <end position="245"/>
    </location>
</feature>
<dbReference type="Pfam" id="PF13976">
    <property type="entry name" value="gag_pre-integrs"/>
    <property type="match status" value="1"/>
</dbReference>
<feature type="domain" description="Integrase catalytic" evidence="6">
    <location>
        <begin position="562"/>
        <end position="746"/>
    </location>
</feature>
<comment type="caution">
    <text evidence="7">The sequence shown here is derived from an EMBL/GenBank/DDBJ whole genome shotgun (WGS) entry which is preliminary data.</text>
</comment>
<dbReference type="GO" id="GO:0015074">
    <property type="term" value="P:DNA integration"/>
    <property type="evidence" value="ECO:0007669"/>
    <property type="project" value="InterPro"/>
</dbReference>
<evidence type="ECO:0000256" key="3">
    <source>
        <dbReference type="ARBA" id="ARBA00022750"/>
    </source>
</evidence>
<dbReference type="InterPro" id="IPR013103">
    <property type="entry name" value="RVT_2"/>
</dbReference>
<gene>
    <name evidence="7" type="ORF">PF008_g27279</name>
</gene>
<dbReference type="PROSITE" id="PS50994">
    <property type="entry name" value="INTEGRASE"/>
    <property type="match status" value="1"/>
</dbReference>
<feature type="region of interest" description="Disordered" evidence="5">
    <location>
        <begin position="202"/>
        <end position="253"/>
    </location>
</feature>
<organism evidence="7 8">
    <name type="scientific">Phytophthora fragariae</name>
    <dbReference type="NCBI Taxonomy" id="53985"/>
    <lineage>
        <taxon>Eukaryota</taxon>
        <taxon>Sar</taxon>
        <taxon>Stramenopiles</taxon>
        <taxon>Oomycota</taxon>
        <taxon>Peronosporomycetes</taxon>
        <taxon>Peronosporales</taxon>
        <taxon>Peronosporaceae</taxon>
        <taxon>Phytophthora</taxon>
    </lineage>
</organism>
<dbReference type="EMBL" id="QXFY01003565">
    <property type="protein sequence ID" value="KAE9283948.1"/>
    <property type="molecule type" value="Genomic_DNA"/>
</dbReference>
<reference evidence="7 8" key="1">
    <citation type="submission" date="2018-09" db="EMBL/GenBank/DDBJ databases">
        <title>Genomic investigation of the strawberry pathogen Phytophthora fragariae indicates pathogenicity is determined by transcriptional variation in three key races.</title>
        <authorList>
            <person name="Adams T.M."/>
            <person name="Armitage A.D."/>
            <person name="Sobczyk M.K."/>
            <person name="Bates H.J."/>
            <person name="Dunwell J.M."/>
            <person name="Nellist C.F."/>
            <person name="Harrison R.J."/>
        </authorList>
    </citation>
    <scope>NUCLEOTIDE SEQUENCE [LARGE SCALE GENOMIC DNA]</scope>
    <source>
        <strain evidence="7 8">NOV-77</strain>
    </source>
</reference>
<accession>A0A6G0QF80</accession>
<keyword evidence="3" id="KW-0064">Aspartyl protease</keyword>
<dbReference type="InterPro" id="IPR039537">
    <property type="entry name" value="Retrotran_Ty1/copia-like"/>
</dbReference>
<feature type="region of interest" description="Disordered" evidence="5">
    <location>
        <begin position="969"/>
        <end position="1016"/>
    </location>
</feature>
<feature type="region of interest" description="Disordered" evidence="5">
    <location>
        <begin position="1032"/>
        <end position="1105"/>
    </location>
</feature>
<dbReference type="InterPro" id="IPR025724">
    <property type="entry name" value="GAG-pre-integrase_dom"/>
</dbReference>
<dbReference type="Pfam" id="PF14223">
    <property type="entry name" value="Retrotran_gag_2"/>
    <property type="match status" value="1"/>
</dbReference>